<feature type="non-terminal residue" evidence="2">
    <location>
        <position position="1"/>
    </location>
</feature>
<accession>F8PNK6</accession>
<proteinExistence type="predicted"/>
<dbReference type="Proteomes" id="UP000008063">
    <property type="component" value="Unassembled WGS sequence"/>
</dbReference>
<dbReference type="Gene3D" id="3.80.10.10">
    <property type="entry name" value="Ribonuclease Inhibitor"/>
    <property type="match status" value="1"/>
</dbReference>
<dbReference type="PROSITE" id="PS50181">
    <property type="entry name" value="FBOX"/>
    <property type="match status" value="1"/>
</dbReference>
<keyword evidence="3" id="KW-1185">Reference proteome</keyword>
<name>F8PNK6_SERL3</name>
<evidence type="ECO:0000313" key="2">
    <source>
        <dbReference type="EMBL" id="EGO01733.1"/>
    </source>
</evidence>
<protein>
    <recommendedName>
        <fullName evidence="1">F-box domain-containing protein</fullName>
    </recommendedName>
</protein>
<dbReference type="InterPro" id="IPR001810">
    <property type="entry name" value="F-box_dom"/>
</dbReference>
<dbReference type="EMBL" id="GL945477">
    <property type="protein sequence ID" value="EGO01733.1"/>
    <property type="molecule type" value="Genomic_DNA"/>
</dbReference>
<evidence type="ECO:0000259" key="1">
    <source>
        <dbReference type="PROSITE" id="PS50181"/>
    </source>
</evidence>
<reference evidence="3" key="1">
    <citation type="journal article" date="2011" name="Science">
        <title>The plant cell wall-decomposing machinery underlies the functional diversity of forest fungi.</title>
        <authorList>
            <person name="Eastwood D.C."/>
            <person name="Floudas D."/>
            <person name="Binder M."/>
            <person name="Majcherczyk A."/>
            <person name="Schneider P."/>
            <person name="Aerts A."/>
            <person name="Asiegbu F.O."/>
            <person name="Baker S.E."/>
            <person name="Barry K."/>
            <person name="Bendiksby M."/>
            <person name="Blumentritt M."/>
            <person name="Coutinho P.M."/>
            <person name="Cullen D."/>
            <person name="de Vries R.P."/>
            <person name="Gathman A."/>
            <person name="Goodell B."/>
            <person name="Henrissat B."/>
            <person name="Ihrmark K."/>
            <person name="Kauserud H."/>
            <person name="Kohler A."/>
            <person name="LaButti K."/>
            <person name="Lapidus A."/>
            <person name="Lavin J.L."/>
            <person name="Lee Y.-H."/>
            <person name="Lindquist E."/>
            <person name="Lilly W."/>
            <person name="Lucas S."/>
            <person name="Morin E."/>
            <person name="Murat C."/>
            <person name="Oguiza J.A."/>
            <person name="Park J."/>
            <person name="Pisabarro A.G."/>
            <person name="Riley R."/>
            <person name="Rosling A."/>
            <person name="Salamov A."/>
            <person name="Schmidt O."/>
            <person name="Schmutz J."/>
            <person name="Skrede I."/>
            <person name="Stenlid J."/>
            <person name="Wiebenga A."/>
            <person name="Xie X."/>
            <person name="Kuees U."/>
            <person name="Hibbett D.S."/>
            <person name="Hoffmeister D."/>
            <person name="Hoegberg N."/>
            <person name="Martin F."/>
            <person name="Grigoriev I.V."/>
            <person name="Watkinson S.C."/>
        </authorList>
    </citation>
    <scope>NUCLEOTIDE SEQUENCE [LARGE SCALE GENOMIC DNA]</scope>
    <source>
        <strain evidence="3">strain S7.3</strain>
    </source>
</reference>
<feature type="non-terminal residue" evidence="2">
    <location>
        <position position="287"/>
    </location>
</feature>
<dbReference type="AlphaFoldDB" id="F8PNK6"/>
<evidence type="ECO:0000313" key="3">
    <source>
        <dbReference type="Proteomes" id="UP000008063"/>
    </source>
</evidence>
<organism evidence="3">
    <name type="scientific">Serpula lacrymans var. lacrymans (strain S7.3)</name>
    <name type="common">Dry rot fungus</name>
    <dbReference type="NCBI Taxonomy" id="936435"/>
    <lineage>
        <taxon>Eukaryota</taxon>
        <taxon>Fungi</taxon>
        <taxon>Dikarya</taxon>
        <taxon>Basidiomycota</taxon>
        <taxon>Agaricomycotina</taxon>
        <taxon>Agaricomycetes</taxon>
        <taxon>Agaricomycetidae</taxon>
        <taxon>Boletales</taxon>
        <taxon>Coniophorineae</taxon>
        <taxon>Serpulaceae</taxon>
        <taxon>Serpula</taxon>
    </lineage>
</organism>
<dbReference type="HOGENOM" id="CLU_051054_0_0_1"/>
<sequence length="287" mass="31363">LLALPVELLDDIAHTLDNPALLALSRTHSLLSPVALRLLYRHLSLSAWSRNLPVVFTLARKHHIAPFVRSFSIVIDPLAPAFPSFYRLLALAILNMSHLTSLRLLVDSSFTCVLQPALARNSYPHLTHFTSSFPFDHHVASFLQKTPALLELEVDSLPARTAPLPSLPPTSIPLLSHFIGSPRSAKLIVPGRPVASIHLNGGSLTDDDVPSLANSSVPLLVLGAVTTLPPVPFLELLHTHMPRLAYLRIMSTQNLFNTPSAAFYEQVANALAAFSDLNAFELSGMHW</sequence>
<dbReference type="OMA" id="DGAFLDW"/>
<feature type="domain" description="F-box" evidence="1">
    <location>
        <begin position="1"/>
        <end position="43"/>
    </location>
</feature>
<gene>
    <name evidence="2" type="ORF">SERLA73DRAFT_34878</name>
</gene>
<dbReference type="InParanoid" id="F8PNK6"/>
<dbReference type="OrthoDB" id="613763at2759"/>
<dbReference type="InterPro" id="IPR032675">
    <property type="entry name" value="LRR_dom_sf"/>
</dbReference>